<keyword evidence="2" id="KW-1003">Cell membrane</keyword>
<comment type="subcellular location">
    <subcellularLocation>
        <location evidence="1">Cell membrane</location>
        <topology evidence="1">Multi-pass membrane protein</topology>
    </subcellularLocation>
</comment>
<feature type="domain" description="HAMP" evidence="12">
    <location>
        <begin position="299"/>
        <end position="352"/>
    </location>
</feature>
<dbReference type="InterPro" id="IPR003660">
    <property type="entry name" value="HAMP_dom"/>
</dbReference>
<comment type="similarity">
    <text evidence="8">Belongs to the methyl-accepting chemotaxis (MCP) protein family.</text>
</comment>
<dbReference type="PANTHER" id="PTHR32089:SF112">
    <property type="entry name" value="LYSOZYME-LIKE PROTEIN-RELATED"/>
    <property type="match status" value="1"/>
</dbReference>
<evidence type="ECO:0000256" key="2">
    <source>
        <dbReference type="ARBA" id="ARBA00022475"/>
    </source>
</evidence>
<keyword evidence="6 10" id="KW-0472">Membrane</keyword>
<dbReference type="SMART" id="SM00304">
    <property type="entry name" value="HAMP"/>
    <property type="match status" value="1"/>
</dbReference>
<evidence type="ECO:0000259" key="11">
    <source>
        <dbReference type="PROSITE" id="PS50111"/>
    </source>
</evidence>
<organism evidence="13 14">
    <name type="scientific">Sporomusa acidovorans (strain ATCC 49682 / DSM 3132 / Mol)</name>
    <dbReference type="NCBI Taxonomy" id="1123286"/>
    <lineage>
        <taxon>Bacteria</taxon>
        <taxon>Bacillati</taxon>
        <taxon>Bacillota</taxon>
        <taxon>Negativicutes</taxon>
        <taxon>Selenomonadales</taxon>
        <taxon>Sporomusaceae</taxon>
        <taxon>Sporomusa</taxon>
    </lineage>
</organism>
<evidence type="ECO:0000256" key="10">
    <source>
        <dbReference type="SAM" id="Phobius"/>
    </source>
</evidence>
<evidence type="ECO:0000256" key="6">
    <source>
        <dbReference type="ARBA" id="ARBA00023136"/>
    </source>
</evidence>
<sequence>MKSIQAKMTIVTFVISLVALSILGGLNYWKARTIITTNVSNDMMEKAQMSAKDVSAWLETRKAELYMISNAPIVKNGNVAEIVPFLANAVSVNSAYISIGYSNLNGDVINSAGKQSNLSDREYFKKAVGGEAWVSDPLMSRTNGRLSTVIAVPVKADGKVVGVISGAIDMDGLAKRVLDIKMGQTGYAFIVQGDGLRIIHPDEKQAMKYNPLKDENADISQKQVTERMLRGEIGTAIYQYQGTEKYYSFAPVPGVNWSLAIAVPVAEVSAVVSTLTTVSLITIIILLFITALLSWWYARRLAAPIQKLEKAATRIADGDISLTNLGIVTNDEIGRLGLAFEKMTKNLRELIKQVSKASDQVTSSSEDLAASAEQSSKASNQVAEIIGEVAGGAQKQTQAFESTAIAMQQMSESIQQIANNTNTVADASVKSSDAAQEGGKTVEKAIRQMDHIQNTVTRSASVVIKLGDRSKEIGQIVDTISGIAGQTNLLALNAAIEAARAGEQGRGFAVVAEEVRRLAEQSQEAAKQIAALITEIQNDTDNAVTAMNEGTAEVRLGSDVVKSVGQTFEEIYNLFNEVTTQIRSISAAIQQMAGGSQQIVKSVQDVDAISKETVAQSQTVSAATEEQSATMEQISASSQLLAKMSEELSQVVRKFKL</sequence>
<dbReference type="CDD" id="cd06225">
    <property type="entry name" value="HAMP"/>
    <property type="match status" value="1"/>
</dbReference>
<evidence type="ECO:0000313" key="14">
    <source>
        <dbReference type="Proteomes" id="UP000216052"/>
    </source>
</evidence>
<dbReference type="EMBL" id="CP155571">
    <property type="protein sequence ID" value="XFO70661.1"/>
    <property type="molecule type" value="Genomic_DNA"/>
</dbReference>
<keyword evidence="14" id="KW-1185">Reference proteome</keyword>
<keyword evidence="3" id="KW-0145">Chemotaxis</keyword>
<dbReference type="RefSeq" id="WP_093796826.1">
    <property type="nucleotide sequence ID" value="NZ_CP155571.1"/>
</dbReference>
<dbReference type="Pfam" id="PF00015">
    <property type="entry name" value="MCPsignal"/>
    <property type="match status" value="1"/>
</dbReference>
<protein>
    <submittedName>
        <fullName evidence="13">Methyl-accepting chemotaxis protein McpB</fullName>
    </submittedName>
</protein>
<dbReference type="Pfam" id="PF02743">
    <property type="entry name" value="dCache_1"/>
    <property type="match status" value="1"/>
</dbReference>
<evidence type="ECO:0000256" key="1">
    <source>
        <dbReference type="ARBA" id="ARBA00004651"/>
    </source>
</evidence>
<dbReference type="PANTHER" id="PTHR32089">
    <property type="entry name" value="METHYL-ACCEPTING CHEMOTAXIS PROTEIN MCPB"/>
    <property type="match status" value="1"/>
</dbReference>
<name>A0ABZ3IY91_SPOA4</name>
<evidence type="ECO:0000256" key="4">
    <source>
        <dbReference type="ARBA" id="ARBA00022692"/>
    </source>
</evidence>
<keyword evidence="5 10" id="KW-1133">Transmembrane helix</keyword>
<feature type="transmembrane region" description="Helical" evidence="10">
    <location>
        <begin position="278"/>
        <end position="298"/>
    </location>
</feature>
<dbReference type="PROSITE" id="PS50111">
    <property type="entry name" value="CHEMOTAXIS_TRANSDUC_2"/>
    <property type="match status" value="1"/>
</dbReference>
<dbReference type="CDD" id="cd11386">
    <property type="entry name" value="MCP_signal"/>
    <property type="match status" value="1"/>
</dbReference>
<feature type="domain" description="Methyl-accepting transducer" evidence="11">
    <location>
        <begin position="371"/>
        <end position="607"/>
    </location>
</feature>
<dbReference type="InterPro" id="IPR033479">
    <property type="entry name" value="dCache_1"/>
</dbReference>
<evidence type="ECO:0000313" key="13">
    <source>
        <dbReference type="EMBL" id="XFO70661.1"/>
    </source>
</evidence>
<evidence type="ECO:0000259" key="12">
    <source>
        <dbReference type="PROSITE" id="PS50885"/>
    </source>
</evidence>
<proteinExistence type="inferred from homology"/>
<dbReference type="SMART" id="SM00283">
    <property type="entry name" value="MA"/>
    <property type="match status" value="1"/>
</dbReference>
<dbReference type="InterPro" id="IPR029151">
    <property type="entry name" value="Sensor-like_sf"/>
</dbReference>
<reference evidence="13" key="1">
    <citation type="submission" date="2024-05" db="EMBL/GenBank/DDBJ databases">
        <title>Isolation and characterization of Sporomusa carbonis sp. nov., a carboxydotrophic hydrogenogen in the genus of Sporomusa isolated from a charcoal burning pile.</title>
        <authorList>
            <person name="Boeer T."/>
            <person name="Rosenbaum F."/>
            <person name="Eysell L."/>
            <person name="Mueller V."/>
            <person name="Daniel R."/>
            <person name="Poehlein A."/>
        </authorList>
    </citation>
    <scope>NUCLEOTIDE SEQUENCE [LARGE SCALE GENOMIC DNA]</scope>
    <source>
        <strain evidence="13">DSM 3132</strain>
    </source>
</reference>
<dbReference type="InterPro" id="IPR004089">
    <property type="entry name" value="MCPsignal_dom"/>
</dbReference>
<gene>
    <name evidence="13" type="primary">mcpB_2</name>
    <name evidence="13" type="ORF">SPACI_006600</name>
</gene>
<evidence type="ECO:0000256" key="7">
    <source>
        <dbReference type="ARBA" id="ARBA00023224"/>
    </source>
</evidence>
<dbReference type="SUPFAM" id="SSF103190">
    <property type="entry name" value="Sensory domain-like"/>
    <property type="match status" value="1"/>
</dbReference>
<dbReference type="SUPFAM" id="SSF58104">
    <property type="entry name" value="Methyl-accepting chemotaxis protein (MCP) signaling domain"/>
    <property type="match status" value="1"/>
</dbReference>
<accession>A0ABZ3IY91</accession>
<dbReference type="CDD" id="cd12914">
    <property type="entry name" value="PDC1_DGC_like"/>
    <property type="match status" value="1"/>
</dbReference>
<keyword evidence="4 10" id="KW-0812">Transmembrane</keyword>
<dbReference type="Proteomes" id="UP000216052">
    <property type="component" value="Chromosome"/>
</dbReference>
<keyword evidence="7 9" id="KW-0807">Transducer</keyword>
<dbReference type="CDD" id="cd12912">
    <property type="entry name" value="PDC2_MCP_like"/>
    <property type="match status" value="1"/>
</dbReference>
<dbReference type="PROSITE" id="PS50885">
    <property type="entry name" value="HAMP"/>
    <property type="match status" value="1"/>
</dbReference>
<evidence type="ECO:0000256" key="9">
    <source>
        <dbReference type="PROSITE-ProRule" id="PRU00284"/>
    </source>
</evidence>
<evidence type="ECO:0000256" key="5">
    <source>
        <dbReference type="ARBA" id="ARBA00022989"/>
    </source>
</evidence>
<dbReference type="Gene3D" id="3.30.450.20">
    <property type="entry name" value="PAS domain"/>
    <property type="match status" value="1"/>
</dbReference>
<dbReference type="Gene3D" id="1.10.287.950">
    <property type="entry name" value="Methyl-accepting chemotaxis protein"/>
    <property type="match status" value="1"/>
</dbReference>
<dbReference type="Pfam" id="PF00672">
    <property type="entry name" value="HAMP"/>
    <property type="match status" value="1"/>
</dbReference>
<evidence type="ECO:0000256" key="8">
    <source>
        <dbReference type="ARBA" id="ARBA00029447"/>
    </source>
</evidence>
<dbReference type="Gene3D" id="6.10.340.10">
    <property type="match status" value="1"/>
</dbReference>
<evidence type="ECO:0000256" key="3">
    <source>
        <dbReference type="ARBA" id="ARBA00022500"/>
    </source>
</evidence>